<dbReference type="CDD" id="cd14014">
    <property type="entry name" value="STKc_PknB_like"/>
    <property type="match status" value="1"/>
</dbReference>
<keyword evidence="9" id="KW-0808">Transferase</keyword>
<dbReference type="PROSITE" id="PS00108">
    <property type="entry name" value="PROTEIN_KINASE_ST"/>
    <property type="match status" value="1"/>
</dbReference>
<evidence type="ECO:0000256" key="6">
    <source>
        <dbReference type="PROSITE-ProRule" id="PRU10141"/>
    </source>
</evidence>
<keyword evidence="7" id="KW-0175">Coiled coil</keyword>
<evidence type="ECO:0000256" key="5">
    <source>
        <dbReference type="PROSITE-ProRule" id="PRU00221"/>
    </source>
</evidence>
<keyword evidence="9" id="KW-0418">Kinase</keyword>
<dbReference type="PANTHER" id="PTHR19879:SF9">
    <property type="entry name" value="TRANSCRIPTION INITIATION FACTOR TFIID SUBUNIT 5"/>
    <property type="match status" value="1"/>
</dbReference>
<dbReference type="Gene3D" id="1.10.510.10">
    <property type="entry name" value="Transferase(Phosphotransferase) domain 1"/>
    <property type="match status" value="1"/>
</dbReference>
<dbReference type="InterPro" id="IPR008271">
    <property type="entry name" value="Ser/Thr_kinase_AS"/>
</dbReference>
<dbReference type="InterPro" id="IPR000719">
    <property type="entry name" value="Prot_kinase_dom"/>
</dbReference>
<feature type="repeat" description="WD" evidence="5">
    <location>
        <begin position="644"/>
        <end position="685"/>
    </location>
</feature>
<feature type="binding site" evidence="6">
    <location>
        <position position="71"/>
    </location>
    <ligand>
        <name>ATP</name>
        <dbReference type="ChEBI" id="CHEBI:30616"/>
    </ligand>
</feature>
<dbReference type="PANTHER" id="PTHR19879">
    <property type="entry name" value="TRANSCRIPTION INITIATION FACTOR TFIID"/>
    <property type="match status" value="1"/>
</dbReference>
<accession>A0ABT5DR75</accession>
<keyword evidence="1 5" id="KW-0853">WD repeat</keyword>
<evidence type="ECO:0000313" key="9">
    <source>
        <dbReference type="EMBL" id="MDC0716152.1"/>
    </source>
</evidence>
<dbReference type="SUPFAM" id="SSF56112">
    <property type="entry name" value="Protein kinase-like (PK-like)"/>
    <property type="match status" value="1"/>
</dbReference>
<evidence type="ECO:0000256" key="3">
    <source>
        <dbReference type="ARBA" id="ARBA00022741"/>
    </source>
</evidence>
<dbReference type="SUPFAM" id="SSF50978">
    <property type="entry name" value="WD40 repeat-like"/>
    <property type="match status" value="1"/>
</dbReference>
<dbReference type="Pfam" id="PF00069">
    <property type="entry name" value="Pkinase"/>
    <property type="match status" value="1"/>
</dbReference>
<comment type="caution">
    <text evidence="9">The sequence shown here is derived from an EMBL/GenBank/DDBJ whole genome shotgun (WGS) entry which is preliminary data.</text>
</comment>
<dbReference type="InterPro" id="IPR017441">
    <property type="entry name" value="Protein_kinase_ATP_BS"/>
</dbReference>
<dbReference type="PROSITE" id="PS50294">
    <property type="entry name" value="WD_REPEATS_REGION"/>
    <property type="match status" value="5"/>
</dbReference>
<dbReference type="InterPro" id="IPR015943">
    <property type="entry name" value="WD40/YVTN_repeat-like_dom_sf"/>
</dbReference>
<feature type="coiled-coil region" evidence="7">
    <location>
        <begin position="334"/>
        <end position="375"/>
    </location>
</feature>
<sequence>MREDSLFGSIRGPYSTDPCGLELALVESRLIDPDSAPRLGRFILLEPVGRGGMGTVFAAFDPQLERKVAVKILHAQHSSDRLLQEAKALAKVDDHNILTIYEVGEHQGRAYIAMELLDGHSLGELERRQRVPWRRWIQLYSAAGRGLDSAHRAGLVHRDFKPDNVLVARDGRVVVADFGLASEAPTLRDSSLGHRPHLEESVAPPRQQPGTVLYMAPEQLSGGICDARSDQYSFCLALWQAMHGEVPLAPKWRHDLRAWQALGLKRQRTPLWLRRILLRGLHPDPNERWPSMQALVEQLQRDPGRQVRRAALVVMSGLLIVAVACTVFRLQIGWARAEEEAQRAEEEAQRAEEEAQRAEADARKKARALAATESELFDASCTLGAIRERDPTIAASLLAAVRDISTPQWRNVALNKLLRPLSWTILRGHTEELRGVAFSPGGEHVVTASLDNTIRQWRTDGTGEPRVLAGHTGDVHIVQFSRDGRVIASASRDGTVRVWDASDPEVSRVLTGHTGPVWFVDFSPDGDQLVSGGDHGEIFLWERRKDAAALDFERVKDARFDGHRGDVFHVEVSADGRLLVSAGADGTARIWSLERPALLQTLRHGKGRVLRAHFSLDGARVVTAPSSGPAHMWAVAGGTLLHVLGPERFGVQDARFDGTGRYIATAGNDGDVKLWSADRGHMLYQRKLDAAISAIAFTPSGDLLAAASASGLIRVWPTQGHGGSYDLEGHRGGVFQLEFSRDGSELVSTSHDMTARVWDMTELQARVPRRLIDDPSRWSRIAMGARQVALSTGSAIHVHDLGTGRQTHTLRLWRQAARVMELAPDGRALVVLTEDGAVYRWNLASRKRERRLTTGATMLRVLPDGKVLVGYGDGQVSLYGADGARVARVEAHGAEVTGLSELLGGRYVASTGLDGRLVRLDVSQKLALTELQPATGMRLLGGSGCPDGRVLVWDTRHARVVIWDALGAVVTRSFELGSGRVSLAALDCRSGLLAVRTRSGNLRVQTADGREVAHGEGSLGSGAWHLFMQARPALVALDDPHAGLRLFEASSLDEFASLEGQGPGTQVFARDDELWIAREEHGVTRMDITSLLRSTSELKRELERRTTACPDLATWRTVSLDDERARSAVAHCNLRHRRGLAFDEYREPVVRAAHGTTLGKFEPTRRSPYVTASRPTAAQEYRCGPMTGDAGIDWSVGQAKSP</sequence>
<evidence type="ECO:0000256" key="4">
    <source>
        <dbReference type="ARBA" id="ARBA00022840"/>
    </source>
</evidence>
<dbReference type="PROSITE" id="PS50011">
    <property type="entry name" value="PROTEIN_KINASE_DOM"/>
    <property type="match status" value="1"/>
</dbReference>
<dbReference type="InterPro" id="IPR001680">
    <property type="entry name" value="WD40_rpt"/>
</dbReference>
<name>A0ABT5DR75_9BACT</name>
<dbReference type="Pfam" id="PF00400">
    <property type="entry name" value="WD40"/>
    <property type="match status" value="7"/>
</dbReference>
<feature type="repeat" description="WD" evidence="5">
    <location>
        <begin position="468"/>
        <end position="509"/>
    </location>
</feature>
<feature type="domain" description="Protein kinase" evidence="8">
    <location>
        <begin position="42"/>
        <end position="300"/>
    </location>
</feature>
<dbReference type="PRINTS" id="PR00320">
    <property type="entry name" value="GPROTEINBRPT"/>
</dbReference>
<evidence type="ECO:0000259" key="8">
    <source>
        <dbReference type="PROSITE" id="PS50011"/>
    </source>
</evidence>
<dbReference type="PROSITE" id="PS00107">
    <property type="entry name" value="PROTEIN_KINASE_ATP"/>
    <property type="match status" value="1"/>
</dbReference>
<evidence type="ECO:0000256" key="1">
    <source>
        <dbReference type="ARBA" id="ARBA00022574"/>
    </source>
</evidence>
<dbReference type="GO" id="GO:0016301">
    <property type="term" value="F:kinase activity"/>
    <property type="evidence" value="ECO:0007669"/>
    <property type="project" value="UniProtKB-KW"/>
</dbReference>
<dbReference type="InterPro" id="IPR036322">
    <property type="entry name" value="WD40_repeat_dom_sf"/>
</dbReference>
<gene>
    <name evidence="9" type="ORF">POL25_04565</name>
</gene>
<dbReference type="InterPro" id="IPR011009">
    <property type="entry name" value="Kinase-like_dom_sf"/>
</dbReference>
<keyword evidence="4 6" id="KW-0067">ATP-binding</keyword>
<evidence type="ECO:0000313" key="10">
    <source>
        <dbReference type="Proteomes" id="UP001221686"/>
    </source>
</evidence>
<feature type="repeat" description="WD" evidence="5">
    <location>
        <begin position="426"/>
        <end position="457"/>
    </location>
</feature>
<dbReference type="SUPFAM" id="SSF82171">
    <property type="entry name" value="DPP6 N-terminal domain-like"/>
    <property type="match status" value="1"/>
</dbReference>
<organism evidence="9 10">
    <name type="scientific">Nannocystis bainbridge</name>
    <dbReference type="NCBI Taxonomy" id="2995303"/>
    <lineage>
        <taxon>Bacteria</taxon>
        <taxon>Pseudomonadati</taxon>
        <taxon>Myxococcota</taxon>
        <taxon>Polyangia</taxon>
        <taxon>Nannocystales</taxon>
        <taxon>Nannocystaceae</taxon>
        <taxon>Nannocystis</taxon>
    </lineage>
</organism>
<dbReference type="SMART" id="SM00320">
    <property type="entry name" value="WD40"/>
    <property type="match status" value="11"/>
</dbReference>
<feature type="repeat" description="WD" evidence="5">
    <location>
        <begin position="560"/>
        <end position="601"/>
    </location>
</feature>
<feature type="repeat" description="WD" evidence="5">
    <location>
        <begin position="727"/>
        <end position="760"/>
    </location>
</feature>
<dbReference type="InterPro" id="IPR020472">
    <property type="entry name" value="WD40_PAC1"/>
</dbReference>
<feature type="repeat" description="WD" evidence="5">
    <location>
        <begin position="510"/>
        <end position="542"/>
    </location>
</feature>
<reference evidence="9 10" key="1">
    <citation type="submission" date="2022-11" db="EMBL/GenBank/DDBJ databases">
        <title>Minimal conservation of predation-associated metabolite biosynthetic gene clusters underscores biosynthetic potential of Myxococcota including descriptions for ten novel species: Archangium lansinium sp. nov., Myxococcus landrumus sp. nov., Nannocystis bai.</title>
        <authorList>
            <person name="Ahearne A."/>
            <person name="Stevens C."/>
            <person name="Dowd S."/>
        </authorList>
    </citation>
    <scope>NUCLEOTIDE SEQUENCE [LARGE SCALE GENOMIC DNA]</scope>
    <source>
        <strain evidence="9 10">BB15-2</strain>
    </source>
</reference>
<dbReference type="RefSeq" id="WP_272084599.1">
    <property type="nucleotide sequence ID" value="NZ_JAQNDL010000001.1"/>
</dbReference>
<feature type="repeat" description="WD" evidence="5">
    <location>
        <begin position="685"/>
        <end position="716"/>
    </location>
</feature>
<dbReference type="PROSITE" id="PS50082">
    <property type="entry name" value="WD_REPEATS_2"/>
    <property type="match status" value="7"/>
</dbReference>
<protein>
    <submittedName>
        <fullName evidence="9">Protein kinase</fullName>
    </submittedName>
</protein>
<dbReference type="Gene3D" id="2.130.10.10">
    <property type="entry name" value="YVTN repeat-like/Quinoprotein amine dehydrogenase"/>
    <property type="match status" value="4"/>
</dbReference>
<dbReference type="Proteomes" id="UP001221686">
    <property type="component" value="Unassembled WGS sequence"/>
</dbReference>
<proteinExistence type="predicted"/>
<dbReference type="CDD" id="cd00200">
    <property type="entry name" value="WD40"/>
    <property type="match status" value="1"/>
</dbReference>
<dbReference type="InterPro" id="IPR019775">
    <property type="entry name" value="WD40_repeat_CS"/>
</dbReference>
<keyword evidence="10" id="KW-1185">Reference proteome</keyword>
<dbReference type="EMBL" id="JAQNDL010000001">
    <property type="protein sequence ID" value="MDC0716152.1"/>
    <property type="molecule type" value="Genomic_DNA"/>
</dbReference>
<keyword evidence="2" id="KW-0677">Repeat</keyword>
<evidence type="ECO:0000256" key="2">
    <source>
        <dbReference type="ARBA" id="ARBA00022737"/>
    </source>
</evidence>
<keyword evidence="3 6" id="KW-0547">Nucleotide-binding</keyword>
<dbReference type="SUPFAM" id="SSF69322">
    <property type="entry name" value="Tricorn protease domain 2"/>
    <property type="match status" value="1"/>
</dbReference>
<dbReference type="PROSITE" id="PS00678">
    <property type="entry name" value="WD_REPEATS_1"/>
    <property type="match status" value="1"/>
</dbReference>
<dbReference type="Gene3D" id="3.30.200.20">
    <property type="entry name" value="Phosphorylase Kinase, domain 1"/>
    <property type="match status" value="1"/>
</dbReference>
<evidence type="ECO:0000256" key="7">
    <source>
        <dbReference type="SAM" id="Coils"/>
    </source>
</evidence>